<name>A0ABR0PMF5_GOSAR</name>
<protein>
    <submittedName>
        <fullName evidence="1">Uncharacterized protein</fullName>
    </submittedName>
</protein>
<proteinExistence type="predicted"/>
<dbReference type="EMBL" id="JARKNE010000006">
    <property type="protein sequence ID" value="KAK5825538.1"/>
    <property type="molecule type" value="Genomic_DNA"/>
</dbReference>
<reference evidence="1 2" key="1">
    <citation type="submission" date="2023-03" db="EMBL/GenBank/DDBJ databases">
        <title>WGS of Gossypium arboreum.</title>
        <authorList>
            <person name="Yu D."/>
        </authorList>
    </citation>
    <scope>NUCLEOTIDE SEQUENCE [LARGE SCALE GENOMIC DNA]</scope>
    <source>
        <tissue evidence="1">Leaf</tissue>
    </source>
</reference>
<evidence type="ECO:0000313" key="2">
    <source>
        <dbReference type="Proteomes" id="UP001358586"/>
    </source>
</evidence>
<sequence length="141" mass="16431">MSSGIAASQTFIIYRQMIEASTRGKVHAEAHVWCINTPVLNFSTVEWYNDDRVMRKFGCRQFVLVEPQQFAYFHSKTMRGKHTTDWSVEHQCYVALWNARYDRCGSQPMGELEDQYMAEPDSEDQPLKTSDQWISAFCDES</sequence>
<gene>
    <name evidence="1" type="ORF">PVK06_020382</name>
</gene>
<keyword evidence="2" id="KW-1185">Reference proteome</keyword>
<evidence type="ECO:0000313" key="1">
    <source>
        <dbReference type="EMBL" id="KAK5825538.1"/>
    </source>
</evidence>
<accession>A0ABR0PMF5</accession>
<organism evidence="1 2">
    <name type="scientific">Gossypium arboreum</name>
    <name type="common">Tree cotton</name>
    <name type="synonym">Gossypium nanking</name>
    <dbReference type="NCBI Taxonomy" id="29729"/>
    <lineage>
        <taxon>Eukaryota</taxon>
        <taxon>Viridiplantae</taxon>
        <taxon>Streptophyta</taxon>
        <taxon>Embryophyta</taxon>
        <taxon>Tracheophyta</taxon>
        <taxon>Spermatophyta</taxon>
        <taxon>Magnoliopsida</taxon>
        <taxon>eudicotyledons</taxon>
        <taxon>Gunneridae</taxon>
        <taxon>Pentapetalae</taxon>
        <taxon>rosids</taxon>
        <taxon>malvids</taxon>
        <taxon>Malvales</taxon>
        <taxon>Malvaceae</taxon>
        <taxon>Malvoideae</taxon>
        <taxon>Gossypium</taxon>
    </lineage>
</organism>
<dbReference type="Proteomes" id="UP001358586">
    <property type="component" value="Chromosome 6"/>
</dbReference>
<comment type="caution">
    <text evidence="1">The sequence shown here is derived from an EMBL/GenBank/DDBJ whole genome shotgun (WGS) entry which is preliminary data.</text>
</comment>